<gene>
    <name evidence="1" type="ORF">AG0111_0g2283</name>
</gene>
<dbReference type="EMBL" id="PDWZ02000001">
    <property type="protein sequence ID" value="KAB2110324.1"/>
    <property type="molecule type" value="Genomic_DNA"/>
</dbReference>
<reference evidence="1 2" key="1">
    <citation type="journal article" date="2019" name="bioRxiv">
        <title>Genomics, evolutionary history and diagnostics of the Alternaria alternata species group including apple and Asian pear pathotypes.</title>
        <authorList>
            <person name="Armitage A.D."/>
            <person name="Cockerton H.M."/>
            <person name="Sreenivasaprasad S."/>
            <person name="Woodhall J.W."/>
            <person name="Lane C.R."/>
            <person name="Harrison R.J."/>
            <person name="Clarkson J.P."/>
        </authorList>
    </citation>
    <scope>NUCLEOTIDE SEQUENCE [LARGE SCALE GENOMIC DNA]</scope>
    <source>
        <strain evidence="1 2">FERA 650</strain>
    </source>
</reference>
<accession>A0ACB6G0U3</accession>
<comment type="caution">
    <text evidence="1">The sequence shown here is derived from an EMBL/GenBank/DDBJ whole genome shotgun (WGS) entry which is preliminary data.</text>
</comment>
<dbReference type="Proteomes" id="UP000293547">
    <property type="component" value="Unassembled WGS sequence"/>
</dbReference>
<proteinExistence type="predicted"/>
<sequence>MAPLEDEWETDGDEGETPPWVTEIEDIDSSTTALPEIVLSIVIEPLPYTVTGSTTPTSSAFESGFTGIMPPSGRPPMPSVRPLGYPSDRPWPPYQQPSSTTESWQTSTSATTAYADHIGSSSLWATSTSTSNLNSEASQSLTNPYGGRPSDWNFSQKHVNNAPMYAAAAVIPIVVLAIIGGVALVCLRKRKRRKAEAIAAQTVAQEMKMQPQPNVRPYMAPPPGSPPPPAISVSRSPPNHLLPPTSTSSAFQPIILGPIGSDSSNGAYLTGIDTSDMVSITSNTHRPVDNPFSDNNSLTEPPPPPYRPHSAAPPSFTTNSRHSSLRVGDSQTRLIEGDPFGDPDDDSISDLSGPTQGRDGTSVVSDLSYQRFT</sequence>
<organism evidence="1 2">
    <name type="scientific">Alternaria gaisen</name>
    <dbReference type="NCBI Taxonomy" id="167740"/>
    <lineage>
        <taxon>Eukaryota</taxon>
        <taxon>Fungi</taxon>
        <taxon>Dikarya</taxon>
        <taxon>Ascomycota</taxon>
        <taxon>Pezizomycotina</taxon>
        <taxon>Dothideomycetes</taxon>
        <taxon>Pleosporomycetidae</taxon>
        <taxon>Pleosporales</taxon>
        <taxon>Pleosporineae</taxon>
        <taxon>Pleosporaceae</taxon>
        <taxon>Alternaria</taxon>
        <taxon>Alternaria sect. Alternaria</taxon>
    </lineage>
</organism>
<evidence type="ECO:0000313" key="2">
    <source>
        <dbReference type="Proteomes" id="UP000293547"/>
    </source>
</evidence>
<keyword evidence="2" id="KW-1185">Reference proteome</keyword>
<name>A0ACB6G0U3_9PLEO</name>
<evidence type="ECO:0000313" key="1">
    <source>
        <dbReference type="EMBL" id="KAB2110324.1"/>
    </source>
</evidence>
<protein>
    <submittedName>
        <fullName evidence="1">Uncharacterized protein</fullName>
    </submittedName>
</protein>